<organism evidence="1 2">
    <name type="scientific">Brevibacillus gelatini</name>
    <dbReference type="NCBI Taxonomy" id="1655277"/>
    <lineage>
        <taxon>Bacteria</taxon>
        <taxon>Bacillati</taxon>
        <taxon>Bacillota</taxon>
        <taxon>Bacilli</taxon>
        <taxon>Bacillales</taxon>
        <taxon>Paenibacillaceae</taxon>
        <taxon>Brevibacillus</taxon>
    </lineage>
</organism>
<dbReference type="RefSeq" id="WP_122903650.1">
    <property type="nucleotide sequence ID" value="NZ_RHHS01000013.1"/>
</dbReference>
<dbReference type="EMBL" id="RHHS01000013">
    <property type="protein sequence ID" value="RNB59483.1"/>
    <property type="molecule type" value="Genomic_DNA"/>
</dbReference>
<dbReference type="OrthoDB" id="2893663at2"/>
<dbReference type="Proteomes" id="UP000268829">
    <property type="component" value="Unassembled WGS sequence"/>
</dbReference>
<name>A0A3M8B838_9BACL</name>
<sequence length="82" mass="9683">MLRKYEGNDNYGKPKSEYLSKIAGMSREELLEETEQKIWLSAFAANNPRSDYHWQCDACYDEWVKRNDVGGYEKAWKRAANQ</sequence>
<evidence type="ECO:0000313" key="2">
    <source>
        <dbReference type="Proteomes" id="UP000268829"/>
    </source>
</evidence>
<dbReference type="AlphaFoldDB" id="A0A3M8B838"/>
<protein>
    <submittedName>
        <fullName evidence="1">Uncharacterized protein</fullName>
    </submittedName>
</protein>
<reference evidence="1 2" key="1">
    <citation type="submission" date="2018-10" db="EMBL/GenBank/DDBJ databases">
        <title>Phylogenomics of Brevibacillus.</title>
        <authorList>
            <person name="Dunlap C."/>
        </authorList>
    </citation>
    <scope>NUCLEOTIDE SEQUENCE [LARGE SCALE GENOMIC DNA]</scope>
    <source>
        <strain evidence="1 2">DSM 100115</strain>
    </source>
</reference>
<comment type="caution">
    <text evidence="1">The sequence shown here is derived from an EMBL/GenBank/DDBJ whole genome shotgun (WGS) entry which is preliminary data.</text>
</comment>
<proteinExistence type="predicted"/>
<keyword evidence="2" id="KW-1185">Reference proteome</keyword>
<gene>
    <name evidence="1" type="ORF">EDM57_04900</name>
</gene>
<evidence type="ECO:0000313" key="1">
    <source>
        <dbReference type="EMBL" id="RNB59483.1"/>
    </source>
</evidence>
<accession>A0A3M8B838</accession>